<feature type="signal peptide" evidence="8">
    <location>
        <begin position="1"/>
        <end position="20"/>
    </location>
</feature>
<evidence type="ECO:0000259" key="9">
    <source>
        <dbReference type="SMART" id="SM00737"/>
    </source>
</evidence>
<dbReference type="PANTHER" id="PTHR11306">
    <property type="entry name" value="NIEMANN PICK TYPE C2 PROTEIN NPC2-RELATED"/>
    <property type="match status" value="1"/>
</dbReference>
<keyword evidence="5" id="KW-0813">Transport</keyword>
<evidence type="ECO:0000256" key="4">
    <source>
        <dbReference type="ARBA" id="ARBA00016056"/>
    </source>
</evidence>
<keyword evidence="7" id="KW-0445">Lipid transport</keyword>
<dbReference type="Pfam" id="PF02221">
    <property type="entry name" value="E1_DerP2_DerF2"/>
    <property type="match status" value="1"/>
</dbReference>
<dbReference type="GO" id="GO:0032934">
    <property type="term" value="F:sterol binding"/>
    <property type="evidence" value="ECO:0007669"/>
    <property type="project" value="InterPro"/>
</dbReference>
<dbReference type="OrthoDB" id="6409159at2759"/>
<evidence type="ECO:0000256" key="2">
    <source>
        <dbReference type="ARBA" id="ARBA00006370"/>
    </source>
</evidence>
<dbReference type="SMART" id="SM00737">
    <property type="entry name" value="ML"/>
    <property type="match status" value="1"/>
</dbReference>
<organism evidence="10 11">
    <name type="scientific">Circinella minor</name>
    <dbReference type="NCBI Taxonomy" id="1195481"/>
    <lineage>
        <taxon>Eukaryota</taxon>
        <taxon>Fungi</taxon>
        <taxon>Fungi incertae sedis</taxon>
        <taxon>Mucoromycota</taxon>
        <taxon>Mucoromycotina</taxon>
        <taxon>Mucoromycetes</taxon>
        <taxon>Mucorales</taxon>
        <taxon>Lichtheimiaceae</taxon>
        <taxon>Circinella</taxon>
    </lineage>
</organism>
<comment type="caution">
    <text evidence="10">The sequence shown here is derived from an EMBL/GenBank/DDBJ whole genome shotgun (WGS) entry which is preliminary data.</text>
</comment>
<comment type="similarity">
    <text evidence="2">Belongs to the NPC2 family.</text>
</comment>
<evidence type="ECO:0000256" key="1">
    <source>
        <dbReference type="ARBA" id="ARBA00002053"/>
    </source>
</evidence>
<protein>
    <recommendedName>
        <fullName evidence="4">Phosphatidylglycerol/phosphatidylinositol transfer protein</fullName>
    </recommendedName>
</protein>
<evidence type="ECO:0000256" key="3">
    <source>
        <dbReference type="ARBA" id="ARBA00011245"/>
    </source>
</evidence>
<evidence type="ECO:0000313" key="10">
    <source>
        <dbReference type="EMBL" id="KAG2222779.1"/>
    </source>
</evidence>
<dbReference type="InterPro" id="IPR003172">
    <property type="entry name" value="ML_dom"/>
</dbReference>
<name>A0A8H7S3B3_9FUNG</name>
<dbReference type="SUPFAM" id="SSF81296">
    <property type="entry name" value="E set domains"/>
    <property type="match status" value="1"/>
</dbReference>
<dbReference type="Proteomes" id="UP000646827">
    <property type="component" value="Unassembled WGS sequence"/>
</dbReference>
<keyword evidence="11" id="KW-1185">Reference proteome</keyword>
<comment type="subunit">
    <text evidence="3">Monomer.</text>
</comment>
<evidence type="ECO:0000256" key="7">
    <source>
        <dbReference type="ARBA" id="ARBA00023055"/>
    </source>
</evidence>
<reference evidence="10 11" key="1">
    <citation type="submission" date="2020-12" db="EMBL/GenBank/DDBJ databases">
        <title>Metabolic potential, ecology and presence of endohyphal bacteria is reflected in genomic diversity of Mucoromycotina.</title>
        <authorList>
            <person name="Muszewska A."/>
            <person name="Okrasinska A."/>
            <person name="Steczkiewicz K."/>
            <person name="Drgas O."/>
            <person name="Orlowska M."/>
            <person name="Perlinska-Lenart U."/>
            <person name="Aleksandrzak-Piekarczyk T."/>
            <person name="Szatraj K."/>
            <person name="Zielenkiewicz U."/>
            <person name="Pilsyk S."/>
            <person name="Malc E."/>
            <person name="Mieczkowski P."/>
            <person name="Kruszewska J.S."/>
            <person name="Biernat P."/>
            <person name="Pawlowska J."/>
        </authorList>
    </citation>
    <scope>NUCLEOTIDE SEQUENCE [LARGE SCALE GENOMIC DNA]</scope>
    <source>
        <strain evidence="10 11">CBS 142.35</strain>
    </source>
</reference>
<evidence type="ECO:0000256" key="8">
    <source>
        <dbReference type="SAM" id="SignalP"/>
    </source>
</evidence>
<evidence type="ECO:0000256" key="5">
    <source>
        <dbReference type="ARBA" id="ARBA00022448"/>
    </source>
</evidence>
<accession>A0A8H7S3B3</accession>
<dbReference type="PANTHER" id="PTHR11306:SF0">
    <property type="entry name" value="PHOSPHATIDYLGLYCEROL_PHOSPHATIDYLINOSITOL TRANSFER PROTEIN"/>
    <property type="match status" value="1"/>
</dbReference>
<dbReference type="EMBL" id="JAEPRB010000075">
    <property type="protein sequence ID" value="KAG2222779.1"/>
    <property type="molecule type" value="Genomic_DNA"/>
</dbReference>
<sequence length="185" mass="21208">MIRLYLYISLVLFLIGQVTAILPSWLQSDYVRQYRWSSFETDLIEDCSDDSYILEIKDITLTPPMPVPGEDLTIEAVGYLKETVDQGANANVLVKLGVVTLLHKDFDICGQLEDNDTELKCPIENGLIKVTQKVTLPKEIPKAHFKVQVRATNWDDSDLACLNVDVDFRRRRHHSAYNKHRLIGY</sequence>
<comment type="function">
    <text evidence="1">Catalyzes the intermembrane transfer of phosphatidylglycerol and phosphatidylinositol.</text>
</comment>
<dbReference type="InterPro" id="IPR014756">
    <property type="entry name" value="Ig_E-set"/>
</dbReference>
<evidence type="ECO:0000313" key="11">
    <source>
        <dbReference type="Proteomes" id="UP000646827"/>
    </source>
</evidence>
<dbReference type="AlphaFoldDB" id="A0A8H7S3B3"/>
<feature type="chain" id="PRO_5034458931" description="Phosphatidylglycerol/phosphatidylinositol transfer protein" evidence="8">
    <location>
        <begin position="21"/>
        <end position="185"/>
    </location>
</feature>
<feature type="domain" description="MD-2-related lipid-recognition" evidence="9">
    <location>
        <begin position="44"/>
        <end position="166"/>
    </location>
</feature>
<keyword evidence="6 8" id="KW-0732">Signal</keyword>
<proteinExistence type="inferred from homology"/>
<dbReference type="InterPro" id="IPR039670">
    <property type="entry name" value="NPC2-like"/>
</dbReference>
<dbReference type="Gene3D" id="2.60.40.770">
    <property type="match status" value="1"/>
</dbReference>
<dbReference type="GO" id="GO:0015918">
    <property type="term" value="P:sterol transport"/>
    <property type="evidence" value="ECO:0007669"/>
    <property type="project" value="InterPro"/>
</dbReference>
<evidence type="ECO:0000256" key="6">
    <source>
        <dbReference type="ARBA" id="ARBA00022729"/>
    </source>
</evidence>
<gene>
    <name evidence="10" type="ORF">INT45_013143</name>
</gene>